<gene>
    <name evidence="1" type="ORF">GN138_06975</name>
</gene>
<evidence type="ECO:0000313" key="2">
    <source>
        <dbReference type="Proteomes" id="UP000478208"/>
    </source>
</evidence>
<keyword evidence="2" id="KW-1185">Reference proteome</keyword>
<evidence type="ECO:0000313" key="1">
    <source>
        <dbReference type="EMBL" id="MUU78182.1"/>
    </source>
</evidence>
<comment type="caution">
    <text evidence="1">The sequence shown here is derived from an EMBL/GenBank/DDBJ whole genome shotgun (WGS) entry which is preliminary data.</text>
</comment>
<protein>
    <submittedName>
        <fullName evidence="1">Uncharacterized protein</fullName>
    </submittedName>
</protein>
<dbReference type="PROSITE" id="PS51257">
    <property type="entry name" value="PROKAR_LIPOPROTEIN"/>
    <property type="match status" value="1"/>
</dbReference>
<dbReference type="Proteomes" id="UP000478208">
    <property type="component" value="Unassembled WGS sequence"/>
</dbReference>
<name>A0A6L6UB74_9FLAO</name>
<proteinExistence type="predicted"/>
<dbReference type="RefSeq" id="WP_157363075.1">
    <property type="nucleotide sequence ID" value="NZ_WOWS01000002.1"/>
</dbReference>
<organism evidence="1 2">
    <name type="scientific">Winogradskyella endarachnes</name>
    <dbReference type="NCBI Taxonomy" id="2681965"/>
    <lineage>
        <taxon>Bacteria</taxon>
        <taxon>Pseudomonadati</taxon>
        <taxon>Bacteroidota</taxon>
        <taxon>Flavobacteriia</taxon>
        <taxon>Flavobacteriales</taxon>
        <taxon>Flavobacteriaceae</taxon>
        <taxon>Winogradskyella</taxon>
    </lineage>
</organism>
<dbReference type="AlphaFoldDB" id="A0A6L6UB74"/>
<sequence length="198" mass="22812">MVTKRVSTIILLILLVSCTKKQPLKTELITAYFNGFKTSNYPIVKQVISDSFTTKYGDYITNYTPKSFYNFFKWDSVFKPNYKLVAIENENQQFIATVSKSCSKFQFLKNNPMICSYRFQFQNGKISGVEEVNCSNVDWGIWSTEVETLVAWIKLNHPELDGFVHDLSVNGAQNYLKAIELYKAEQEINAAHSIKIKK</sequence>
<accession>A0A6L6UB74</accession>
<dbReference type="EMBL" id="WOWS01000002">
    <property type="protein sequence ID" value="MUU78182.1"/>
    <property type="molecule type" value="Genomic_DNA"/>
</dbReference>
<reference evidence="1 2" key="1">
    <citation type="submission" date="2019-12" db="EMBL/GenBank/DDBJ databases">
        <authorList>
            <person name="Li J."/>
        </authorList>
    </citation>
    <scope>NUCLEOTIDE SEQUENCE [LARGE SCALE GENOMIC DNA]</scope>
    <source>
        <strain evidence="1 2">HL2-2</strain>
    </source>
</reference>